<dbReference type="SUPFAM" id="SSF52540">
    <property type="entry name" value="P-loop containing nucleoside triphosphate hydrolases"/>
    <property type="match status" value="1"/>
</dbReference>
<dbReference type="Pfam" id="PF13401">
    <property type="entry name" value="AAA_22"/>
    <property type="match status" value="1"/>
</dbReference>
<dbReference type="InterPro" id="IPR052026">
    <property type="entry name" value="ExeA_AAA_ATPase_DNA-bind"/>
</dbReference>
<dbReference type="PANTHER" id="PTHR35894">
    <property type="entry name" value="GENERAL SECRETION PATHWAY PROTEIN A-RELATED"/>
    <property type="match status" value="1"/>
</dbReference>
<evidence type="ECO:0000313" key="2">
    <source>
        <dbReference type="Proteomes" id="UP000232693"/>
    </source>
</evidence>
<evidence type="ECO:0000313" key="1">
    <source>
        <dbReference type="EMBL" id="AUD79575.1"/>
    </source>
</evidence>
<dbReference type="RefSeq" id="WP_106647382.1">
    <property type="nucleotide sequence ID" value="NZ_BMGO01000001.1"/>
</dbReference>
<dbReference type="PANTHER" id="PTHR35894:SF1">
    <property type="entry name" value="PHOSPHORIBULOKINASE _ URIDINE KINASE FAMILY"/>
    <property type="match status" value="1"/>
</dbReference>
<dbReference type="InterPro" id="IPR027417">
    <property type="entry name" value="P-loop_NTPase"/>
</dbReference>
<dbReference type="AlphaFoldDB" id="A0A2K9A6W2"/>
<dbReference type="Gene3D" id="3.40.50.300">
    <property type="entry name" value="P-loop containing nucleotide triphosphate hydrolases"/>
    <property type="match status" value="1"/>
</dbReference>
<dbReference type="Gene3D" id="1.10.101.10">
    <property type="entry name" value="PGBD-like superfamily/PGBD"/>
    <property type="match status" value="1"/>
</dbReference>
<dbReference type="OrthoDB" id="9780149at2"/>
<dbReference type="SUPFAM" id="SSF47090">
    <property type="entry name" value="PGBD-like"/>
    <property type="match status" value="1"/>
</dbReference>
<dbReference type="InterPro" id="IPR048809">
    <property type="entry name" value="GspA_C39-like"/>
</dbReference>
<accession>A0A2K9A6W2</accession>
<dbReference type="Pfam" id="PF21327">
    <property type="entry name" value="GspA_C39-like"/>
    <property type="match status" value="1"/>
</dbReference>
<dbReference type="InterPro" id="IPR036365">
    <property type="entry name" value="PGBD-like_sf"/>
</dbReference>
<proteinExistence type="predicted"/>
<dbReference type="GO" id="GO:0016887">
    <property type="term" value="F:ATP hydrolysis activity"/>
    <property type="evidence" value="ECO:0007669"/>
    <property type="project" value="InterPro"/>
</dbReference>
<dbReference type="InterPro" id="IPR036366">
    <property type="entry name" value="PGBDSf"/>
</dbReference>
<dbReference type="EMBL" id="CP025120">
    <property type="protein sequence ID" value="AUD79575.1"/>
    <property type="molecule type" value="Genomic_DNA"/>
</dbReference>
<dbReference type="CDD" id="cd00009">
    <property type="entry name" value="AAA"/>
    <property type="match status" value="1"/>
</dbReference>
<dbReference type="Proteomes" id="UP000232693">
    <property type="component" value="Chromosome"/>
</dbReference>
<gene>
    <name evidence="1" type="ORF">CW740_10115</name>
</gene>
<dbReference type="KEGG" id="kpd:CW740_10115"/>
<protein>
    <submittedName>
        <fullName evidence="1">AAA family ATPase</fullName>
    </submittedName>
</protein>
<organism evidence="1 2">
    <name type="scientific">Kangiella profundi</name>
    <dbReference type="NCBI Taxonomy" id="1561924"/>
    <lineage>
        <taxon>Bacteria</taxon>
        <taxon>Pseudomonadati</taxon>
        <taxon>Pseudomonadota</taxon>
        <taxon>Gammaproteobacteria</taxon>
        <taxon>Kangiellales</taxon>
        <taxon>Kangiellaceae</taxon>
        <taxon>Kangiella</taxon>
    </lineage>
</organism>
<dbReference type="InterPro" id="IPR003593">
    <property type="entry name" value="AAA+_ATPase"/>
</dbReference>
<sequence>MYNDFFGLKETPFTIAPDPRYLFMSERHRDALAHLLYGIGAGGGFVLLTGEVGTGKTTVCRCLLEQLPANVRLAYILNPKLNAIELMATMCDELGIEYDPKESSLKTFTDLLSGRLLDNHEQGLNTVLMIDEAQNLSVEVLEQIRLLTNLETNQKKLLQIILIGQPELQELLAKKELRQLAQRITARYHLRPLSLNETKSYLEHRLRIAGVMRPVFKGKAIKLIHKASGGIPRLINVISDRAMLGAFAENLHHVDVRTVNKAVAEVLGEKADMAESGSVINHWKWAVPTLLIGLTLGVTAWSFGLFNDSVGIQNEQTVKQNVQLSDNTETILINQQTPEFESSDNSALNTNEADSGNILEKIPKSPSELAEEFWGEQSWDRSGAIASQNLLALWGVSYLPFQSADACNFAANYSLGCDQGMADWKLLSQLNRPANLKFTTSQGGDFWGTLIEIQNQSVVMQFGENQVTIERKKLNPMWTGEYRLFWKKPAGFRDPVGVGSRGAEVIWLTNFIEMSEGITIEPDNVFSEQVADWLALFQMEHGLISDGILGKHSIMMINNSAEPSIPKLFVESLQVEN</sequence>
<name>A0A2K9A6W2_9GAMM</name>
<dbReference type="InterPro" id="IPR049945">
    <property type="entry name" value="AAA_22"/>
</dbReference>
<dbReference type="SMART" id="SM00382">
    <property type="entry name" value="AAA"/>
    <property type="match status" value="1"/>
</dbReference>
<dbReference type="Gene3D" id="3.90.70.10">
    <property type="entry name" value="Cysteine proteinases"/>
    <property type="match status" value="1"/>
</dbReference>
<keyword evidence="2" id="KW-1185">Reference proteome</keyword>
<reference evidence="1 2" key="1">
    <citation type="submission" date="2017-12" db="EMBL/GenBank/DDBJ databases">
        <title>Kangiella profundi FT102 completed genome.</title>
        <authorList>
            <person name="Xu J."/>
            <person name="Wang J."/>
            <person name="Lu Y."/>
        </authorList>
    </citation>
    <scope>NUCLEOTIDE SEQUENCE [LARGE SCALE GENOMIC DNA]</scope>
    <source>
        <strain evidence="1 2">FT102</strain>
    </source>
</reference>